<evidence type="ECO:0000313" key="3">
    <source>
        <dbReference type="EMBL" id="HJH49090.1"/>
    </source>
</evidence>
<dbReference type="Proteomes" id="UP000813420">
    <property type="component" value="Unassembled WGS sequence"/>
</dbReference>
<dbReference type="AlphaFoldDB" id="A0A9D2VWJ8"/>
<dbReference type="InterPro" id="IPR041644">
    <property type="entry name" value="GNAT_C"/>
</dbReference>
<dbReference type="GO" id="GO:0016746">
    <property type="term" value="F:acyltransferase activity"/>
    <property type="evidence" value="ECO:0007669"/>
    <property type="project" value="UniProtKB-KW"/>
</dbReference>
<dbReference type="InterPro" id="IPR041273">
    <property type="entry name" value="NAT_N"/>
</dbReference>
<dbReference type="Pfam" id="PF18164">
    <property type="entry name" value="GNAT_C"/>
    <property type="match status" value="1"/>
</dbReference>
<protein>
    <submittedName>
        <fullName evidence="3">Acyltransferase domain-containing protein</fullName>
    </submittedName>
</protein>
<evidence type="ECO:0000259" key="2">
    <source>
        <dbReference type="Pfam" id="PF18164"/>
    </source>
</evidence>
<feature type="domain" description="N-acyltransferase N-terminal" evidence="1">
    <location>
        <begin position="1"/>
        <end position="122"/>
    </location>
</feature>
<keyword evidence="3" id="KW-0012">Acyltransferase</keyword>
<comment type="caution">
    <text evidence="3">The sequence shown here is derived from an EMBL/GenBank/DDBJ whole genome shotgun (WGS) entry which is preliminary data.</text>
</comment>
<gene>
    <name evidence="3" type="ORF">K8V39_02370</name>
</gene>
<reference evidence="3" key="2">
    <citation type="submission" date="2021-09" db="EMBL/GenBank/DDBJ databases">
        <authorList>
            <person name="Gilroy R."/>
        </authorList>
    </citation>
    <scope>NUCLEOTIDE SEQUENCE</scope>
    <source>
        <strain evidence="3">USAMLcec4-12693</strain>
    </source>
</reference>
<dbReference type="EMBL" id="DYXE01000023">
    <property type="protein sequence ID" value="HJH49090.1"/>
    <property type="molecule type" value="Genomic_DNA"/>
</dbReference>
<keyword evidence="3" id="KW-0808">Transferase</keyword>
<organism evidence="3 4">
    <name type="scientific">Merdimonas faecis</name>
    <dbReference type="NCBI Taxonomy" id="1653435"/>
    <lineage>
        <taxon>Bacteria</taxon>
        <taxon>Bacillati</taxon>
        <taxon>Bacillota</taxon>
        <taxon>Clostridia</taxon>
        <taxon>Lachnospirales</taxon>
        <taxon>Lachnospiraceae</taxon>
        <taxon>Merdimonas</taxon>
    </lineage>
</organism>
<name>A0A9D2VWJ8_9FIRM</name>
<accession>A0A9D2VWJ8</accession>
<evidence type="ECO:0000313" key="4">
    <source>
        <dbReference type="Proteomes" id="UP000813420"/>
    </source>
</evidence>
<proteinExistence type="predicted"/>
<dbReference type="Gene3D" id="3.40.630.120">
    <property type="match status" value="1"/>
</dbReference>
<sequence>MEILELCEKIGLQPEVKKRVEEISKEFDFGAAEEILKDLHDYDKMKEAWMRLEEKIGEDSEHMKILTCMLKASADAYEIYQKKGIEDSIYFATMKCYTRFLEEAYERTGRYVFDRYWWTGRQAGCHLFRIGELEYEIICKKSKSPEGGTGISIHIPSDADFSPACVDESLAAAKHFFAEYDSARQSSAYCCHSWLLDPVLQTMLGQDSNIVSFQKRFEIMDIGDAGTDYLEWIFKTQEKDPEKLPEKTTLQRKVKEHILAGKVIRNVYGRLIG</sequence>
<dbReference type="Pfam" id="PF18082">
    <property type="entry name" value="NAT_N"/>
    <property type="match status" value="1"/>
</dbReference>
<feature type="domain" description="GNAT-like C-terminal" evidence="2">
    <location>
        <begin position="127"/>
        <end position="271"/>
    </location>
</feature>
<evidence type="ECO:0000259" key="1">
    <source>
        <dbReference type="Pfam" id="PF18082"/>
    </source>
</evidence>
<reference evidence="3" key="1">
    <citation type="journal article" date="2021" name="PeerJ">
        <title>Extensive microbial diversity within the chicken gut microbiome revealed by metagenomics and culture.</title>
        <authorList>
            <person name="Gilroy R."/>
            <person name="Ravi A."/>
            <person name="Getino M."/>
            <person name="Pursley I."/>
            <person name="Horton D.L."/>
            <person name="Alikhan N.F."/>
            <person name="Baker D."/>
            <person name="Gharbi K."/>
            <person name="Hall N."/>
            <person name="Watson M."/>
            <person name="Adriaenssens E.M."/>
            <person name="Foster-Nyarko E."/>
            <person name="Jarju S."/>
            <person name="Secka A."/>
            <person name="Antonio M."/>
            <person name="Oren A."/>
            <person name="Chaudhuri R.R."/>
            <person name="La Ragione R."/>
            <person name="Hildebrand F."/>
            <person name="Pallen M.J."/>
        </authorList>
    </citation>
    <scope>NUCLEOTIDE SEQUENCE</scope>
    <source>
        <strain evidence="3">USAMLcec4-12693</strain>
    </source>
</reference>
<dbReference type="RefSeq" id="WP_277271617.1">
    <property type="nucleotide sequence ID" value="NZ_DYXE01000023.1"/>
</dbReference>